<evidence type="ECO:0000313" key="2">
    <source>
        <dbReference type="Proteomes" id="UP000636505"/>
    </source>
</evidence>
<dbReference type="SUPFAM" id="SSF51197">
    <property type="entry name" value="Clavaminate synthase-like"/>
    <property type="match status" value="1"/>
</dbReference>
<keyword evidence="1" id="KW-0560">Oxidoreductase</keyword>
<keyword evidence="1" id="KW-0223">Dioxygenase</keyword>
<dbReference type="Pfam" id="PF05721">
    <property type="entry name" value="PhyH"/>
    <property type="match status" value="1"/>
</dbReference>
<protein>
    <submittedName>
        <fullName evidence="1">Phytanoyl-CoA dioxygenase family protein</fullName>
    </submittedName>
</protein>
<dbReference type="Proteomes" id="UP000636505">
    <property type="component" value="Unassembled WGS sequence"/>
</dbReference>
<dbReference type="InterPro" id="IPR008775">
    <property type="entry name" value="Phytyl_CoA_dOase-like"/>
</dbReference>
<name>A0A8J7AAX2_9CYAN</name>
<sequence length="216" mass="24037">MTWLDSGYVTIEHCCSPLECDEIAKQLNFVYLVGSRCFLQQSWCQALAALLRIRLATTIPEIQPTVAVQCTYFNKTASRNWLVAWHQDRSIPVAPAATLHQWPGFSTKEGMFFIHGSDSLLKQMIVVRLHIDTTTIDRGPLRVIPGSHAYGTLSSEQIGDIRASAVEKAIAIDKGGVLAMRPLILHASSKSKSLSPRRVLHFVFGPRELPDGLRWG</sequence>
<comment type="caution">
    <text evidence="1">The sequence shown here is derived from an EMBL/GenBank/DDBJ whole genome shotgun (WGS) entry which is preliminary data.</text>
</comment>
<organism evidence="1 2">
    <name type="scientific">Vasconcelosia minhoensis LEGE 07310</name>
    <dbReference type="NCBI Taxonomy" id="915328"/>
    <lineage>
        <taxon>Bacteria</taxon>
        <taxon>Bacillati</taxon>
        <taxon>Cyanobacteriota</taxon>
        <taxon>Cyanophyceae</taxon>
        <taxon>Nodosilineales</taxon>
        <taxon>Cymatolegaceae</taxon>
        <taxon>Vasconcelosia</taxon>
        <taxon>Vasconcelosia minhoensis</taxon>
    </lineage>
</organism>
<dbReference type="EMBL" id="JADEXG010000057">
    <property type="protein sequence ID" value="MBE9079465.1"/>
    <property type="molecule type" value="Genomic_DNA"/>
</dbReference>
<dbReference type="Gene3D" id="2.60.120.620">
    <property type="entry name" value="q2cbj1_9rhob like domain"/>
    <property type="match status" value="1"/>
</dbReference>
<evidence type="ECO:0000313" key="1">
    <source>
        <dbReference type="EMBL" id="MBE9079465.1"/>
    </source>
</evidence>
<dbReference type="GO" id="GO:0016706">
    <property type="term" value="F:2-oxoglutarate-dependent dioxygenase activity"/>
    <property type="evidence" value="ECO:0007669"/>
    <property type="project" value="UniProtKB-ARBA"/>
</dbReference>
<keyword evidence="2" id="KW-1185">Reference proteome</keyword>
<dbReference type="RefSeq" id="WP_193910457.1">
    <property type="nucleotide sequence ID" value="NZ_JADEXG010000057.1"/>
</dbReference>
<proteinExistence type="predicted"/>
<gene>
    <name evidence="1" type="ORF">IQ241_19550</name>
</gene>
<dbReference type="AlphaFoldDB" id="A0A8J7AAX2"/>
<reference evidence="1" key="1">
    <citation type="submission" date="2020-10" db="EMBL/GenBank/DDBJ databases">
        <authorList>
            <person name="Castelo-Branco R."/>
            <person name="Eusebio N."/>
            <person name="Adriana R."/>
            <person name="Vieira A."/>
            <person name="Brugerolle De Fraissinette N."/>
            <person name="Rezende De Castro R."/>
            <person name="Schneider M.P."/>
            <person name="Vasconcelos V."/>
            <person name="Leao P.N."/>
        </authorList>
    </citation>
    <scope>NUCLEOTIDE SEQUENCE</scope>
    <source>
        <strain evidence="1">LEGE 07310</strain>
    </source>
</reference>
<accession>A0A8J7AAX2</accession>